<accession>A0A6P7K1K5</accession>
<dbReference type="InterPro" id="IPR003597">
    <property type="entry name" value="Ig_C1-set"/>
</dbReference>
<dbReference type="RefSeq" id="XP_028282757.1">
    <property type="nucleotide sequence ID" value="XM_028426956.1"/>
</dbReference>
<dbReference type="GO" id="GO:0006955">
    <property type="term" value="P:immune response"/>
    <property type="evidence" value="ECO:0007669"/>
    <property type="project" value="TreeGrafter"/>
</dbReference>
<sequence>MFVLLVVSLLSHFISSCVPFRFCQSLLKELHQLLLLSDICLTMKNQMCLFFLLFLFCHISSAVKHTLKIYITASSGLQNVSEFIFVVKVDDVEVTRCDSTNKIFQIKQDWFVKLFNKNPEVVEAGRQECFVGMPLLYKSAIYSLRQTIQSEGAIILQCIAGCELDETTGESSGFLHYGYNGEDFLRLDLKTLTWIALSPQASIIKQVVDRNSTVIEYYKDLINHRFPQWLKMFLEHGRSSLMRTDPPSVSLLQKTPSSAVSCHATGFYPDRALMFWSKDGEEIHEGVEHGEILPNHDGTFQMSVDLNVSSAEDWRRYHCVFQFEGAEDRIITELDGTLIRTNRVKPDNLTGPVIAAVVVVVLALVVMAACGYMFHKKKKEAEDSTELLEATNLNTETNTAH</sequence>
<keyword evidence="1" id="KW-0325">Glycoprotein</keyword>
<keyword evidence="2" id="KW-1133">Transmembrane helix</keyword>
<dbReference type="Gene3D" id="3.30.500.10">
    <property type="entry name" value="MHC class I-like antigen recognition-like"/>
    <property type="match status" value="1"/>
</dbReference>
<dbReference type="SMART" id="SM00407">
    <property type="entry name" value="IGc1"/>
    <property type="match status" value="1"/>
</dbReference>
<dbReference type="SUPFAM" id="SSF48726">
    <property type="entry name" value="Immunoglobulin"/>
    <property type="match status" value="1"/>
</dbReference>
<dbReference type="PANTHER" id="PTHR16675">
    <property type="entry name" value="MHC CLASS I-RELATED"/>
    <property type="match status" value="1"/>
</dbReference>
<evidence type="ECO:0000313" key="5">
    <source>
        <dbReference type="Proteomes" id="UP000515145"/>
    </source>
</evidence>
<dbReference type="CDD" id="cd07698">
    <property type="entry name" value="IgC1_MHC_I_alpha3"/>
    <property type="match status" value="1"/>
</dbReference>
<evidence type="ECO:0000313" key="6">
    <source>
        <dbReference type="RefSeq" id="XP_028282757.1"/>
    </source>
</evidence>
<keyword evidence="2" id="KW-0472">Membrane</keyword>
<dbReference type="InterPro" id="IPR007110">
    <property type="entry name" value="Ig-like_dom"/>
</dbReference>
<dbReference type="Gene3D" id="2.60.40.10">
    <property type="entry name" value="Immunoglobulins"/>
    <property type="match status" value="1"/>
</dbReference>
<gene>
    <name evidence="6" type="primary">LOC114449359</name>
</gene>
<dbReference type="InParanoid" id="A0A6P7K1K5"/>
<dbReference type="GeneID" id="114449359"/>
<proteinExistence type="predicted"/>
<name>A0A6P7K1K5_9TELE</name>
<dbReference type="InterPro" id="IPR037055">
    <property type="entry name" value="MHC_I-like_Ag-recog_sf"/>
</dbReference>
<dbReference type="InterPro" id="IPR011161">
    <property type="entry name" value="MHC_I-like_Ag-recog"/>
</dbReference>
<dbReference type="InterPro" id="IPR050208">
    <property type="entry name" value="MHC_class-I_related"/>
</dbReference>
<dbReference type="InterPro" id="IPR036179">
    <property type="entry name" value="Ig-like_dom_sf"/>
</dbReference>
<evidence type="ECO:0000256" key="1">
    <source>
        <dbReference type="ARBA" id="ARBA00023180"/>
    </source>
</evidence>
<keyword evidence="3" id="KW-0732">Signal</keyword>
<dbReference type="Pfam" id="PF00129">
    <property type="entry name" value="MHC_I"/>
    <property type="match status" value="1"/>
</dbReference>
<keyword evidence="2" id="KW-0812">Transmembrane</keyword>
<dbReference type="GO" id="GO:0005615">
    <property type="term" value="C:extracellular space"/>
    <property type="evidence" value="ECO:0007669"/>
    <property type="project" value="TreeGrafter"/>
</dbReference>
<feature type="transmembrane region" description="Helical" evidence="2">
    <location>
        <begin position="353"/>
        <end position="374"/>
    </location>
</feature>
<evidence type="ECO:0000256" key="3">
    <source>
        <dbReference type="SAM" id="SignalP"/>
    </source>
</evidence>
<organism evidence="5 6">
    <name type="scientific">Parambassis ranga</name>
    <name type="common">Indian glassy fish</name>
    <dbReference type="NCBI Taxonomy" id="210632"/>
    <lineage>
        <taxon>Eukaryota</taxon>
        <taxon>Metazoa</taxon>
        <taxon>Chordata</taxon>
        <taxon>Craniata</taxon>
        <taxon>Vertebrata</taxon>
        <taxon>Euteleostomi</taxon>
        <taxon>Actinopterygii</taxon>
        <taxon>Neopterygii</taxon>
        <taxon>Teleostei</taxon>
        <taxon>Neoteleostei</taxon>
        <taxon>Acanthomorphata</taxon>
        <taxon>Ovalentaria</taxon>
        <taxon>Ambassidae</taxon>
        <taxon>Parambassis</taxon>
    </lineage>
</organism>
<feature type="signal peptide" evidence="3">
    <location>
        <begin position="1"/>
        <end position="16"/>
    </location>
</feature>
<evidence type="ECO:0000256" key="2">
    <source>
        <dbReference type="SAM" id="Phobius"/>
    </source>
</evidence>
<dbReference type="PROSITE" id="PS50835">
    <property type="entry name" value="IG_LIKE"/>
    <property type="match status" value="1"/>
</dbReference>
<dbReference type="InterPro" id="IPR011162">
    <property type="entry name" value="MHC_I/II-like_Ag-recog"/>
</dbReference>
<dbReference type="Proteomes" id="UP000515145">
    <property type="component" value="Chromosome 2"/>
</dbReference>
<dbReference type="InterPro" id="IPR013783">
    <property type="entry name" value="Ig-like_fold"/>
</dbReference>
<evidence type="ECO:0000259" key="4">
    <source>
        <dbReference type="PROSITE" id="PS50835"/>
    </source>
</evidence>
<dbReference type="SUPFAM" id="SSF54452">
    <property type="entry name" value="MHC antigen-recognition domain"/>
    <property type="match status" value="1"/>
</dbReference>
<dbReference type="Pfam" id="PF07654">
    <property type="entry name" value="C1-set"/>
    <property type="match status" value="1"/>
</dbReference>
<dbReference type="PANTHER" id="PTHR16675:SF237">
    <property type="entry name" value="MHC CLASS I ANTIGEN TRANSCRIPT VARIANT 1-RELATED"/>
    <property type="match status" value="1"/>
</dbReference>
<keyword evidence="5" id="KW-1185">Reference proteome</keyword>
<reference evidence="6" key="1">
    <citation type="submission" date="2025-08" db="UniProtKB">
        <authorList>
            <consortium name="RefSeq"/>
        </authorList>
    </citation>
    <scope>IDENTIFICATION</scope>
</reference>
<protein>
    <submittedName>
        <fullName evidence="6">Major histocompatibility complex class I-related gene protein-like isoform X1</fullName>
    </submittedName>
</protein>
<dbReference type="OrthoDB" id="8936120at2759"/>
<dbReference type="GO" id="GO:0009897">
    <property type="term" value="C:external side of plasma membrane"/>
    <property type="evidence" value="ECO:0007669"/>
    <property type="project" value="TreeGrafter"/>
</dbReference>
<dbReference type="AlphaFoldDB" id="A0A6P7K1K5"/>
<feature type="domain" description="Ig-like" evidence="4">
    <location>
        <begin position="247"/>
        <end position="332"/>
    </location>
</feature>
<feature type="chain" id="PRO_5028424726" evidence="3">
    <location>
        <begin position="17"/>
        <end position="401"/>
    </location>
</feature>
<dbReference type="FunFam" id="2.60.40.10:FF:000943">
    <property type="entry name" value="Classical MHC class I molecule, alpha-chain"/>
    <property type="match status" value="1"/>
</dbReference>